<reference evidence="3" key="1">
    <citation type="submission" date="2025-08" db="UniProtKB">
        <authorList>
            <consortium name="RefSeq"/>
        </authorList>
    </citation>
    <scope>IDENTIFICATION</scope>
</reference>
<keyword evidence="1" id="KW-0732">Signal</keyword>
<keyword evidence="2" id="KW-1185">Reference proteome</keyword>
<evidence type="ECO:0000256" key="1">
    <source>
        <dbReference type="SAM" id="SignalP"/>
    </source>
</evidence>
<feature type="chain" id="PRO_5042530380" evidence="1">
    <location>
        <begin position="24"/>
        <end position="99"/>
    </location>
</feature>
<name>A0AAJ7L4Y3_9ACAR</name>
<organism evidence="2 3">
    <name type="scientific">Galendromus occidentalis</name>
    <name type="common">western predatory mite</name>
    <dbReference type="NCBI Taxonomy" id="34638"/>
    <lineage>
        <taxon>Eukaryota</taxon>
        <taxon>Metazoa</taxon>
        <taxon>Ecdysozoa</taxon>
        <taxon>Arthropoda</taxon>
        <taxon>Chelicerata</taxon>
        <taxon>Arachnida</taxon>
        <taxon>Acari</taxon>
        <taxon>Parasitiformes</taxon>
        <taxon>Mesostigmata</taxon>
        <taxon>Gamasina</taxon>
        <taxon>Phytoseioidea</taxon>
        <taxon>Phytoseiidae</taxon>
        <taxon>Typhlodrominae</taxon>
        <taxon>Galendromus</taxon>
    </lineage>
</organism>
<evidence type="ECO:0000313" key="3">
    <source>
        <dbReference type="RefSeq" id="XP_018494040.1"/>
    </source>
</evidence>
<dbReference type="Proteomes" id="UP000694867">
    <property type="component" value="Unplaced"/>
</dbReference>
<dbReference type="RefSeq" id="XP_018494040.1">
    <property type="nucleotide sequence ID" value="XM_018638524.1"/>
</dbReference>
<protein>
    <submittedName>
        <fullName evidence="3">Uncharacterized protein LOC100908019</fullName>
    </submittedName>
</protein>
<evidence type="ECO:0000313" key="2">
    <source>
        <dbReference type="Proteomes" id="UP000694867"/>
    </source>
</evidence>
<proteinExistence type="predicted"/>
<dbReference type="AlphaFoldDB" id="A0AAJ7L4Y3"/>
<feature type="signal peptide" evidence="1">
    <location>
        <begin position="1"/>
        <end position="23"/>
    </location>
</feature>
<gene>
    <name evidence="3" type="primary">LOC100908019</name>
</gene>
<dbReference type="GeneID" id="100908019"/>
<sequence length="99" mass="10813">MHLTAILFCSVALLVFDASPAMAANGAKLDDAIDAAKERARTSYPAAKKIELDSVSESNPNSPKYGVTLNIDGQRCTIMYMNDEKSAKNLKVLRDFECQ</sequence>
<accession>A0AAJ7L4Y3</accession>
<dbReference type="KEGG" id="goe:100908019"/>